<feature type="domain" description="C2H2-type" evidence="14">
    <location>
        <begin position="744"/>
        <end position="771"/>
    </location>
</feature>
<evidence type="ECO:0000256" key="8">
    <source>
        <dbReference type="ARBA" id="ARBA00023015"/>
    </source>
</evidence>
<comment type="function">
    <text evidence="1">May be involved in transcriptional regulation.</text>
</comment>
<dbReference type="GO" id="GO:0005634">
    <property type="term" value="C:nucleus"/>
    <property type="evidence" value="ECO:0007669"/>
    <property type="project" value="UniProtKB-SubCell"/>
</dbReference>
<accession>A0A060WM99</accession>
<comment type="subcellular location">
    <subcellularLocation>
        <location evidence="2">Nucleus</location>
    </subcellularLocation>
</comment>
<dbReference type="PaxDb" id="8022-A0A060WM99"/>
<dbReference type="Pfam" id="PF25412">
    <property type="entry name" value="zf-C2H2_ZNF592"/>
    <property type="match status" value="1"/>
</dbReference>
<evidence type="ECO:0000256" key="5">
    <source>
        <dbReference type="ARBA" id="ARBA00022737"/>
    </source>
</evidence>
<dbReference type="SUPFAM" id="SSF57667">
    <property type="entry name" value="beta-beta-alpha zinc fingers"/>
    <property type="match status" value="4"/>
</dbReference>
<evidence type="ECO:0000256" key="7">
    <source>
        <dbReference type="ARBA" id="ARBA00022833"/>
    </source>
</evidence>
<keyword evidence="4" id="KW-0479">Metal-binding</keyword>
<feature type="domain" description="C2H2-type" evidence="14">
    <location>
        <begin position="881"/>
        <end position="904"/>
    </location>
</feature>
<feature type="compositionally biased region" description="Basic and acidic residues" evidence="13">
    <location>
        <begin position="830"/>
        <end position="846"/>
    </location>
</feature>
<feature type="domain" description="C2H2-type" evidence="14">
    <location>
        <begin position="911"/>
        <end position="939"/>
    </location>
</feature>
<feature type="compositionally biased region" description="Low complexity" evidence="13">
    <location>
        <begin position="537"/>
        <end position="551"/>
    </location>
</feature>
<evidence type="ECO:0000313" key="15">
    <source>
        <dbReference type="EMBL" id="CDQ68553.1"/>
    </source>
</evidence>
<proteinExistence type="inferred from homology"/>
<dbReference type="Proteomes" id="UP000193380">
    <property type="component" value="Unassembled WGS sequence"/>
</dbReference>
<evidence type="ECO:0000256" key="6">
    <source>
        <dbReference type="ARBA" id="ARBA00022771"/>
    </source>
</evidence>
<protein>
    <recommendedName>
        <fullName evidence="14">C2H2-type domain-containing protein</fullName>
    </recommendedName>
</protein>
<feature type="region of interest" description="Disordered" evidence="13">
    <location>
        <begin position="967"/>
        <end position="1004"/>
    </location>
</feature>
<feature type="region of interest" description="Disordered" evidence="13">
    <location>
        <begin position="16"/>
        <end position="276"/>
    </location>
</feature>
<keyword evidence="6 12" id="KW-0863">Zinc-finger</keyword>
<comment type="similarity">
    <text evidence="3">Belongs to the krueppel C2H2-type zinc-finger protein family.</text>
</comment>
<feature type="compositionally biased region" description="Pro residues" evidence="13">
    <location>
        <begin position="820"/>
        <end position="829"/>
    </location>
</feature>
<feature type="compositionally biased region" description="Acidic residues" evidence="13">
    <location>
        <begin position="74"/>
        <end position="84"/>
    </location>
</feature>
<evidence type="ECO:0000256" key="9">
    <source>
        <dbReference type="ARBA" id="ARBA00023125"/>
    </source>
</evidence>
<dbReference type="SMART" id="SM00355">
    <property type="entry name" value="ZnF_C2H2"/>
    <property type="match status" value="15"/>
</dbReference>
<feature type="compositionally biased region" description="Acidic residues" evidence="13">
    <location>
        <begin position="847"/>
        <end position="862"/>
    </location>
</feature>
<sequence>MGDMKTPDFDDLLAAFDIPDIDAKEAIQSAPDEAEGPHGPGGPSLRPPSPPDPQADTPIVSVIVKNRVRHDTIDGGDGDTDQDTMDGIAGVAVDSEEDDSDPDLGPPLLIQEPPDSPCRTPPKLARRFRSPAAISDSTHPMASSAAHPKPGDTPSGTSVTSTPQSGSTKSPPQEDKHPEHVIEERDSPESPEPEISKSAAPVTAKRCSSPAPKEEEEEEEMELGNGIEKAMDGKADFGKEEGARTGEEKMEMDDGKSKPPTTEGGTSIPGGPAAPARPLKVRIKTIKTSTGGITRTVTRVAPKAGAAGAKASQPQKVKSLNTLPVSTLAASSAMLVAATKAQNKMAASDKAMVSATAFSVATGGLCVRPVGAKTANGGTASPASIVNSTGAVISRSQSSLVEAFNKILNSKNLLPSYKPDLSALPPPEWGLPLPATGYRCLECGDAFALERSLARHYDRRSLRIEVTCNHCAKRLAFFNKCSLLLHAREHKERGLVMQCSHLVMRPVNMEQMIGQQDTTPIGMLSPSSISCPPPVSSPTSGVPAVSSSSSPLKDTRSPSAAQPRPVRRALQSPQALMPLPCKKGEVLQYHNFKCPECQAQFSGKAELVAHFQQIRATPNSTCTLCSPPMMLPNWCSVSAHQRIHKHRAPYVCPECGGIARQASFQTHLEEACLHFARRIGYRCSSCQVVFGGLNSIKSHIQTAHCEVFHKCPSCPMAFKSAPSAQGHISTQHPTLTGGQAKMIYKCVMCDTVFTQKPLLYMHFDTHLAKQKVHVFKCPDCTKLYAQKGSMMEHIKTAHRGLSVKQEGQSDASATATAPTNPSPPSPPKSKPSEKTDNSDGEDWGRDQEEEEEGEEEGDEDYEKPENHSMEAGSHRGTPSEWSCQQCQKSFTQSDDYISHMKTEHGKAMKKFLCRVCESSFCTSSSLRRHVRVIHEGNKRVFHCQYCTEGKRTFSSRLILEKHIQVHHHGVRSTDGQVTPGKGPGSSSEADGEGGPPGDEEGGGTDKADNVFHCVPCGFATEDAAEFQRHIPQHCADAASFQCLQCGVCFASAGSLGRHRFITHRVRDPQGESDRRPPRTPSSPDGSPPSPLEGEDGKGSMSCRVCRRLFNRASDLNTHLRTHGMAFITAHKTDKPQ</sequence>
<dbReference type="GO" id="GO:0003677">
    <property type="term" value="F:DNA binding"/>
    <property type="evidence" value="ECO:0007669"/>
    <property type="project" value="UniProtKB-KW"/>
</dbReference>
<keyword evidence="10" id="KW-0804">Transcription</keyword>
<feature type="compositionally biased region" description="Basic and acidic residues" evidence="13">
    <location>
        <begin position="229"/>
        <end position="257"/>
    </location>
</feature>
<evidence type="ECO:0000259" key="14">
    <source>
        <dbReference type="PROSITE" id="PS50157"/>
    </source>
</evidence>
<evidence type="ECO:0000256" key="10">
    <source>
        <dbReference type="ARBA" id="ARBA00023163"/>
    </source>
</evidence>
<keyword evidence="11" id="KW-0539">Nucleus</keyword>
<reference evidence="15" key="1">
    <citation type="journal article" date="2014" name="Nat. Commun.">
        <title>The rainbow trout genome provides novel insights into evolution after whole-genome duplication in vertebrates.</title>
        <authorList>
            <person name="Berthelot C."/>
            <person name="Brunet F."/>
            <person name="Chalopin D."/>
            <person name="Juanchich A."/>
            <person name="Bernard M."/>
            <person name="Noel B."/>
            <person name="Bento P."/>
            <person name="Da Silva C."/>
            <person name="Labadie K."/>
            <person name="Alberti A."/>
            <person name="Aury J.M."/>
            <person name="Louis A."/>
            <person name="Dehais P."/>
            <person name="Bardou P."/>
            <person name="Montfort J."/>
            <person name="Klopp C."/>
            <person name="Cabau C."/>
            <person name="Gaspin C."/>
            <person name="Thorgaard G.H."/>
            <person name="Boussaha M."/>
            <person name="Quillet E."/>
            <person name="Guyomard R."/>
            <person name="Galiana D."/>
            <person name="Bobe J."/>
            <person name="Volff J.N."/>
            <person name="Genet C."/>
            <person name="Wincker P."/>
            <person name="Jaillon O."/>
            <person name="Roest Crollius H."/>
            <person name="Guiguen Y."/>
        </authorList>
    </citation>
    <scope>NUCLEOTIDE SEQUENCE [LARGE SCALE GENOMIC DNA]</scope>
</reference>
<dbReference type="PROSITE" id="PS00028">
    <property type="entry name" value="ZINC_FINGER_C2H2_1"/>
    <property type="match status" value="7"/>
</dbReference>
<keyword evidence="7" id="KW-0862">Zinc</keyword>
<evidence type="ECO:0000256" key="1">
    <source>
        <dbReference type="ARBA" id="ARBA00003767"/>
    </source>
</evidence>
<evidence type="ECO:0000313" key="16">
    <source>
        <dbReference type="Proteomes" id="UP000193380"/>
    </source>
</evidence>
<dbReference type="Pfam" id="PF16622">
    <property type="entry name" value="zf-C2H2_11"/>
    <property type="match status" value="1"/>
</dbReference>
<evidence type="ECO:0000256" key="13">
    <source>
        <dbReference type="SAM" id="MobiDB-lite"/>
    </source>
</evidence>
<dbReference type="InterPro" id="IPR036236">
    <property type="entry name" value="Znf_C2H2_sf"/>
</dbReference>
<evidence type="ECO:0000256" key="11">
    <source>
        <dbReference type="ARBA" id="ARBA00023242"/>
    </source>
</evidence>
<reference evidence="15" key="2">
    <citation type="submission" date="2014-03" db="EMBL/GenBank/DDBJ databases">
        <authorList>
            <person name="Genoscope - CEA"/>
        </authorList>
    </citation>
    <scope>NUCLEOTIDE SEQUENCE</scope>
</reference>
<feature type="region of interest" description="Disordered" evidence="13">
    <location>
        <begin position="523"/>
        <end position="573"/>
    </location>
</feature>
<feature type="region of interest" description="Disordered" evidence="13">
    <location>
        <begin position="801"/>
        <end position="881"/>
    </location>
</feature>
<evidence type="ECO:0000256" key="3">
    <source>
        <dbReference type="ARBA" id="ARBA00006991"/>
    </source>
</evidence>
<feature type="domain" description="C2H2-type" evidence="14">
    <location>
        <begin position="775"/>
        <end position="803"/>
    </location>
</feature>
<dbReference type="STRING" id="8022.A0A060WM99"/>
<evidence type="ECO:0000256" key="4">
    <source>
        <dbReference type="ARBA" id="ARBA00022723"/>
    </source>
</evidence>
<gene>
    <name evidence="15" type="ORF">GSONMT00063507001</name>
</gene>
<feature type="compositionally biased region" description="Basic and acidic residues" evidence="13">
    <location>
        <begin position="1064"/>
        <end position="1076"/>
    </location>
</feature>
<dbReference type="Gene3D" id="3.30.160.60">
    <property type="entry name" value="Classic Zinc Finger"/>
    <property type="match status" value="5"/>
</dbReference>
<dbReference type="PROSITE" id="PS50157">
    <property type="entry name" value="ZINC_FINGER_C2H2_2"/>
    <property type="match status" value="7"/>
</dbReference>
<feature type="domain" description="C2H2-type" evidence="14">
    <location>
        <begin position="1040"/>
        <end position="1068"/>
    </location>
</feature>
<name>A0A060WM99_ONCMY</name>
<keyword evidence="9" id="KW-0238">DNA-binding</keyword>
<keyword evidence="8" id="KW-0805">Transcription regulation</keyword>
<keyword evidence="5" id="KW-0677">Repeat</keyword>
<dbReference type="AlphaFoldDB" id="A0A060WM99"/>
<evidence type="ECO:0000256" key="2">
    <source>
        <dbReference type="ARBA" id="ARBA00004123"/>
    </source>
</evidence>
<dbReference type="Pfam" id="PF00096">
    <property type="entry name" value="zf-C2H2"/>
    <property type="match status" value="3"/>
</dbReference>
<feature type="compositionally biased region" description="Polar residues" evidence="13">
    <location>
        <begin position="154"/>
        <end position="171"/>
    </location>
</feature>
<dbReference type="InterPro" id="IPR045914">
    <property type="entry name" value="Zn532-like"/>
</dbReference>
<dbReference type="InterPro" id="IPR041697">
    <property type="entry name" value="Znf-C2H2_11"/>
</dbReference>
<feature type="compositionally biased region" description="Basic and acidic residues" evidence="13">
    <location>
        <begin position="172"/>
        <end position="188"/>
    </location>
</feature>
<feature type="region of interest" description="Disordered" evidence="13">
    <location>
        <begin position="1063"/>
        <end position="1099"/>
    </location>
</feature>
<dbReference type="InterPro" id="IPR013087">
    <property type="entry name" value="Znf_C2H2_type"/>
</dbReference>
<dbReference type="PANTHER" id="PTHR47222">
    <property type="entry name" value="ZINC FINGER PROTEIN 532-RELATED"/>
    <property type="match status" value="1"/>
</dbReference>
<feature type="domain" description="C2H2-type" evidence="14">
    <location>
        <begin position="438"/>
        <end position="456"/>
    </location>
</feature>
<dbReference type="PANTHER" id="PTHR47222:SF2">
    <property type="entry name" value="ZINC FINGER PROTEIN 687"/>
    <property type="match status" value="1"/>
</dbReference>
<dbReference type="GO" id="GO:0008270">
    <property type="term" value="F:zinc ion binding"/>
    <property type="evidence" value="ECO:0007669"/>
    <property type="project" value="UniProtKB-KW"/>
</dbReference>
<organism evidence="15 16">
    <name type="scientific">Oncorhynchus mykiss</name>
    <name type="common">Rainbow trout</name>
    <name type="synonym">Salmo gairdneri</name>
    <dbReference type="NCBI Taxonomy" id="8022"/>
    <lineage>
        <taxon>Eukaryota</taxon>
        <taxon>Metazoa</taxon>
        <taxon>Chordata</taxon>
        <taxon>Craniata</taxon>
        <taxon>Vertebrata</taxon>
        <taxon>Euteleostomi</taxon>
        <taxon>Actinopterygii</taxon>
        <taxon>Neopterygii</taxon>
        <taxon>Teleostei</taxon>
        <taxon>Protacanthopterygii</taxon>
        <taxon>Salmoniformes</taxon>
        <taxon>Salmonidae</taxon>
        <taxon>Salmoninae</taxon>
        <taxon>Oncorhynchus</taxon>
    </lineage>
</organism>
<dbReference type="InterPro" id="IPR057356">
    <property type="entry name" value="Znf-C2H2_ZNF592"/>
</dbReference>
<feature type="domain" description="C2H2-type" evidence="14">
    <location>
        <begin position="1100"/>
        <end position="1135"/>
    </location>
</feature>
<dbReference type="EMBL" id="FR904633">
    <property type="protein sequence ID" value="CDQ68553.1"/>
    <property type="molecule type" value="Genomic_DNA"/>
</dbReference>
<evidence type="ECO:0000256" key="12">
    <source>
        <dbReference type="PROSITE-ProRule" id="PRU00042"/>
    </source>
</evidence>